<keyword evidence="3" id="KW-1185">Reference proteome</keyword>
<evidence type="ECO:0000313" key="3">
    <source>
        <dbReference type="Proteomes" id="UP001311232"/>
    </source>
</evidence>
<reference evidence="2 3" key="1">
    <citation type="submission" date="2021-06" db="EMBL/GenBank/DDBJ databases">
        <authorList>
            <person name="Palmer J.M."/>
        </authorList>
    </citation>
    <scope>NUCLEOTIDE SEQUENCE [LARGE SCALE GENOMIC DNA]</scope>
    <source>
        <strain evidence="2 3">MEX-2019</strain>
        <tissue evidence="2">Muscle</tissue>
    </source>
</reference>
<accession>A0AAV9R2Y8</accession>
<evidence type="ECO:0000256" key="1">
    <source>
        <dbReference type="SAM" id="SignalP"/>
    </source>
</evidence>
<proteinExistence type="predicted"/>
<evidence type="ECO:0000313" key="2">
    <source>
        <dbReference type="EMBL" id="KAK5602799.1"/>
    </source>
</evidence>
<feature type="signal peptide" evidence="1">
    <location>
        <begin position="1"/>
        <end position="20"/>
    </location>
</feature>
<protein>
    <submittedName>
        <fullName evidence="2">Uncharacterized protein</fullName>
    </submittedName>
</protein>
<dbReference type="EMBL" id="JAHHUM010002601">
    <property type="protein sequence ID" value="KAK5602799.1"/>
    <property type="molecule type" value="Genomic_DNA"/>
</dbReference>
<dbReference type="AlphaFoldDB" id="A0AAV9R2Y8"/>
<organism evidence="2 3">
    <name type="scientific">Crenichthys baileyi</name>
    <name type="common">White River springfish</name>
    <dbReference type="NCBI Taxonomy" id="28760"/>
    <lineage>
        <taxon>Eukaryota</taxon>
        <taxon>Metazoa</taxon>
        <taxon>Chordata</taxon>
        <taxon>Craniata</taxon>
        <taxon>Vertebrata</taxon>
        <taxon>Euteleostomi</taxon>
        <taxon>Actinopterygii</taxon>
        <taxon>Neopterygii</taxon>
        <taxon>Teleostei</taxon>
        <taxon>Neoteleostei</taxon>
        <taxon>Acanthomorphata</taxon>
        <taxon>Ovalentaria</taxon>
        <taxon>Atherinomorphae</taxon>
        <taxon>Cyprinodontiformes</taxon>
        <taxon>Goodeidae</taxon>
        <taxon>Crenichthys</taxon>
    </lineage>
</organism>
<gene>
    <name evidence="2" type="ORF">CRENBAI_025071</name>
</gene>
<dbReference type="Proteomes" id="UP001311232">
    <property type="component" value="Unassembled WGS sequence"/>
</dbReference>
<feature type="chain" id="PRO_5043990154" evidence="1">
    <location>
        <begin position="21"/>
        <end position="92"/>
    </location>
</feature>
<keyword evidence="1" id="KW-0732">Signal</keyword>
<comment type="caution">
    <text evidence="2">The sequence shown here is derived from an EMBL/GenBank/DDBJ whole genome shotgun (WGS) entry which is preliminary data.</text>
</comment>
<sequence length="92" mass="10305">MDKVLLLGLLCLQVFLLTAAFTSTEEAALRTDDLHRQLADLVVKDKGTERMKPRPWRGCGWKAGSCNALRVIPTEKPHKASLPKPVEDVMDY</sequence>
<name>A0AAV9R2Y8_9TELE</name>